<proteinExistence type="predicted"/>
<organism evidence="1">
    <name type="scientific">Anguilla anguilla</name>
    <name type="common">European freshwater eel</name>
    <name type="synonym">Muraena anguilla</name>
    <dbReference type="NCBI Taxonomy" id="7936"/>
    <lineage>
        <taxon>Eukaryota</taxon>
        <taxon>Metazoa</taxon>
        <taxon>Chordata</taxon>
        <taxon>Craniata</taxon>
        <taxon>Vertebrata</taxon>
        <taxon>Euteleostomi</taxon>
        <taxon>Actinopterygii</taxon>
        <taxon>Neopterygii</taxon>
        <taxon>Teleostei</taxon>
        <taxon>Anguilliformes</taxon>
        <taxon>Anguillidae</taxon>
        <taxon>Anguilla</taxon>
    </lineage>
</organism>
<accession>A0A0E9RR63</accession>
<evidence type="ECO:0000313" key="1">
    <source>
        <dbReference type="EMBL" id="JAH31634.1"/>
    </source>
</evidence>
<reference evidence="1" key="1">
    <citation type="submission" date="2014-11" db="EMBL/GenBank/DDBJ databases">
        <authorList>
            <person name="Amaro Gonzalez C."/>
        </authorList>
    </citation>
    <scope>NUCLEOTIDE SEQUENCE</scope>
</reference>
<dbReference type="EMBL" id="GBXM01076943">
    <property type="protein sequence ID" value="JAH31634.1"/>
    <property type="molecule type" value="Transcribed_RNA"/>
</dbReference>
<protein>
    <submittedName>
        <fullName evidence="1">Uncharacterized protein</fullName>
    </submittedName>
</protein>
<name>A0A0E9RR63_ANGAN</name>
<dbReference type="EMBL" id="GBXM01081471">
    <property type="protein sequence ID" value="JAH27106.1"/>
    <property type="molecule type" value="Transcribed_RNA"/>
</dbReference>
<dbReference type="AlphaFoldDB" id="A0A0E9RR63"/>
<sequence>MARHLALSTQFRCPTSGLRVTLDQSSSRAYLLAFHSGNPAPLDPRT</sequence>
<reference evidence="1" key="2">
    <citation type="journal article" date="2015" name="Fish Shellfish Immunol.">
        <title>Early steps in the European eel (Anguilla anguilla)-Vibrio vulnificus interaction in the gills: Role of the RtxA13 toxin.</title>
        <authorList>
            <person name="Callol A."/>
            <person name="Pajuelo D."/>
            <person name="Ebbesson L."/>
            <person name="Teles M."/>
            <person name="MacKenzie S."/>
            <person name="Amaro C."/>
        </authorList>
    </citation>
    <scope>NUCLEOTIDE SEQUENCE</scope>
</reference>